<keyword evidence="2" id="KW-1185">Reference proteome</keyword>
<protein>
    <submittedName>
        <fullName evidence="1">Uncharacterized protein</fullName>
    </submittedName>
</protein>
<organism evidence="1 2">
    <name type="scientific">Moniliophthora roreri (strain MCA 2997)</name>
    <name type="common">Cocoa frosty pod rot fungus</name>
    <name type="synonym">Crinipellis roreri</name>
    <dbReference type="NCBI Taxonomy" id="1381753"/>
    <lineage>
        <taxon>Eukaryota</taxon>
        <taxon>Fungi</taxon>
        <taxon>Dikarya</taxon>
        <taxon>Basidiomycota</taxon>
        <taxon>Agaricomycotina</taxon>
        <taxon>Agaricomycetes</taxon>
        <taxon>Agaricomycetidae</taxon>
        <taxon>Agaricales</taxon>
        <taxon>Marasmiineae</taxon>
        <taxon>Marasmiaceae</taxon>
        <taxon>Moniliophthora</taxon>
    </lineage>
</organism>
<dbReference type="AlphaFoldDB" id="V2WL37"/>
<dbReference type="KEGG" id="mrr:Moror_15467"/>
<name>V2WL37_MONRO</name>
<evidence type="ECO:0000313" key="2">
    <source>
        <dbReference type="Proteomes" id="UP000017559"/>
    </source>
</evidence>
<accession>V2WL37</accession>
<sequence length="77" mass="8081">MASISHRLYFSTSWPVLGLQQVAKSAKNKGKPSVSLPTLAMLPAPRVVTFRLAVLLFDPSAGEACGLGEIVSANLVA</sequence>
<gene>
    <name evidence="1" type="ORF">Moror_15467</name>
</gene>
<dbReference type="EMBL" id="AWSO01001993">
    <property type="protein sequence ID" value="ESK82292.1"/>
    <property type="molecule type" value="Genomic_DNA"/>
</dbReference>
<reference evidence="1 2" key="1">
    <citation type="journal article" date="2014" name="BMC Genomics">
        <title>Genome and secretome analysis of the hemibiotrophic fungal pathogen, Moniliophthora roreri, which causes frosty pod rot disease of cacao: mechanisms of the biotrophic and necrotrophic phases.</title>
        <authorList>
            <person name="Meinhardt L.W."/>
            <person name="Costa G.G.L."/>
            <person name="Thomazella D.P.T."/>
            <person name="Teixeira P.J.P.L."/>
            <person name="Carazzolle M.F."/>
            <person name="Schuster S.C."/>
            <person name="Carlson J.E."/>
            <person name="Guiltinan M.J."/>
            <person name="Mieczkowski P."/>
            <person name="Farmer A."/>
            <person name="Ramaraj T."/>
            <person name="Crozier J."/>
            <person name="Davis R.E."/>
            <person name="Shao J."/>
            <person name="Melnick R.L."/>
            <person name="Pereira G.A.G."/>
            <person name="Bailey B.A."/>
        </authorList>
    </citation>
    <scope>NUCLEOTIDE SEQUENCE [LARGE SCALE GENOMIC DNA]</scope>
    <source>
        <strain evidence="1 2">MCA 2997</strain>
    </source>
</reference>
<comment type="caution">
    <text evidence="1">The sequence shown here is derived from an EMBL/GenBank/DDBJ whole genome shotgun (WGS) entry which is preliminary data.</text>
</comment>
<evidence type="ECO:0000313" key="1">
    <source>
        <dbReference type="EMBL" id="ESK82292.1"/>
    </source>
</evidence>
<dbReference type="Proteomes" id="UP000017559">
    <property type="component" value="Unassembled WGS sequence"/>
</dbReference>
<dbReference type="HOGENOM" id="CLU_2638629_0_0_1"/>
<proteinExistence type="predicted"/>